<dbReference type="EMBL" id="JACRSP010000001">
    <property type="protein sequence ID" value="MBC8535103.1"/>
    <property type="molecule type" value="Genomic_DNA"/>
</dbReference>
<protein>
    <submittedName>
        <fullName evidence="1">DUF177 domain-containing protein</fullName>
    </submittedName>
</protein>
<comment type="caution">
    <text evidence="1">The sequence shown here is derived from an EMBL/GenBank/DDBJ whole genome shotgun (WGS) entry which is preliminary data.</text>
</comment>
<dbReference type="RefSeq" id="WP_249298721.1">
    <property type="nucleotide sequence ID" value="NZ_JACRSP010000001.1"/>
</dbReference>
<gene>
    <name evidence="1" type="ORF">H8695_00125</name>
</gene>
<dbReference type="PANTHER" id="PTHR34374:SF1">
    <property type="entry name" value="LARGE RIBOSOMAL RNA SUBUNIT ACCUMULATION PROTEIN YCED HOMOLOG 1, CHLOROPLASTIC"/>
    <property type="match status" value="1"/>
</dbReference>
<evidence type="ECO:0000313" key="1">
    <source>
        <dbReference type="EMBL" id="MBC8535103.1"/>
    </source>
</evidence>
<reference evidence="1" key="1">
    <citation type="submission" date="2020-08" db="EMBL/GenBank/DDBJ databases">
        <title>Genome public.</title>
        <authorList>
            <person name="Liu C."/>
            <person name="Sun Q."/>
        </authorList>
    </citation>
    <scope>NUCLEOTIDE SEQUENCE</scope>
    <source>
        <strain evidence="1">BX7</strain>
    </source>
</reference>
<dbReference type="PANTHER" id="PTHR34374">
    <property type="entry name" value="LARGE RIBOSOMAL RNA SUBUNIT ACCUMULATION PROTEIN YCED HOMOLOG 1, CHLOROPLASTIC"/>
    <property type="match status" value="1"/>
</dbReference>
<accession>A0A926DAV7</accession>
<keyword evidence="2" id="KW-1185">Reference proteome</keyword>
<dbReference type="InterPro" id="IPR003772">
    <property type="entry name" value="YceD"/>
</dbReference>
<dbReference type="AlphaFoldDB" id="A0A926DAV7"/>
<dbReference type="Pfam" id="PF02620">
    <property type="entry name" value="YceD"/>
    <property type="match status" value="1"/>
</dbReference>
<organism evidence="1 2">
    <name type="scientific">Feifania hominis</name>
    <dbReference type="NCBI Taxonomy" id="2763660"/>
    <lineage>
        <taxon>Bacteria</taxon>
        <taxon>Bacillati</taxon>
        <taxon>Bacillota</taxon>
        <taxon>Clostridia</taxon>
        <taxon>Eubacteriales</taxon>
        <taxon>Feifaniaceae</taxon>
        <taxon>Feifania</taxon>
    </lineage>
</organism>
<name>A0A926DAV7_9FIRM</name>
<sequence length="167" mass="18827">MLLDISRVLKTEGERLGFRYELDLSGCEAAIGEYPFTEPVEVSGSVENRASTVRLSMSIRGVCHTRCDRCLRELSEPLDLTYENYVVTQLNEEDNDTLLLIENNTVDLDDLTVTHIILNLPMKHLCREDCKGLCPTCGKDLNDGPCACDHRSIDPRLAVLKELLKEE</sequence>
<proteinExistence type="predicted"/>
<evidence type="ECO:0000313" key="2">
    <source>
        <dbReference type="Proteomes" id="UP000620366"/>
    </source>
</evidence>
<dbReference type="Proteomes" id="UP000620366">
    <property type="component" value="Unassembled WGS sequence"/>
</dbReference>